<dbReference type="RefSeq" id="WP_180571444.1">
    <property type="nucleotide sequence ID" value="NZ_JACCKB010000087.1"/>
</dbReference>
<dbReference type="FunFam" id="1.10.1200.10:FF:000005">
    <property type="entry name" value="Nonribosomal peptide synthetase 1"/>
    <property type="match status" value="2"/>
</dbReference>
<dbReference type="SUPFAM" id="SSF56801">
    <property type="entry name" value="Acetyl-CoA synthetase-like"/>
    <property type="match status" value="3"/>
</dbReference>
<dbReference type="FunFam" id="3.30.300.30:FF:000010">
    <property type="entry name" value="Enterobactin synthetase component F"/>
    <property type="match status" value="1"/>
</dbReference>
<evidence type="ECO:0000313" key="6">
    <source>
        <dbReference type="EMBL" id="NYZ69455.1"/>
    </source>
</evidence>
<comment type="cofactor">
    <cofactor evidence="1">
        <name>pantetheine 4'-phosphate</name>
        <dbReference type="ChEBI" id="CHEBI:47942"/>
    </cofactor>
</comment>
<dbReference type="InterPro" id="IPR025110">
    <property type="entry name" value="AMP-bd_C"/>
</dbReference>
<evidence type="ECO:0000256" key="3">
    <source>
        <dbReference type="ARBA" id="ARBA00022450"/>
    </source>
</evidence>
<dbReference type="Gene3D" id="3.40.50.980">
    <property type="match status" value="4"/>
</dbReference>
<dbReference type="GO" id="GO:0031177">
    <property type="term" value="F:phosphopantetheine binding"/>
    <property type="evidence" value="ECO:0007669"/>
    <property type="project" value="InterPro"/>
</dbReference>
<dbReference type="NCBIfam" id="TIGR01720">
    <property type="entry name" value="NRPS-para261"/>
    <property type="match status" value="2"/>
</dbReference>
<dbReference type="InterPro" id="IPR010060">
    <property type="entry name" value="NRPS_synth"/>
</dbReference>
<dbReference type="FunFam" id="3.40.50.980:FF:000002">
    <property type="entry name" value="Enterobactin synthetase component F"/>
    <property type="match status" value="1"/>
</dbReference>
<dbReference type="InterPro" id="IPR020806">
    <property type="entry name" value="PKS_PP-bd"/>
</dbReference>
<dbReference type="NCBIfam" id="NF003417">
    <property type="entry name" value="PRK04813.1"/>
    <property type="match status" value="3"/>
</dbReference>
<dbReference type="PANTHER" id="PTHR45398">
    <property type="match status" value="1"/>
</dbReference>
<dbReference type="EMBL" id="JACCKB010000087">
    <property type="protein sequence ID" value="NYZ69455.1"/>
    <property type="molecule type" value="Genomic_DNA"/>
</dbReference>
<gene>
    <name evidence="6" type="ORF">H0A36_25905</name>
</gene>
<dbReference type="SUPFAM" id="SSF52777">
    <property type="entry name" value="CoA-dependent acyltransferases"/>
    <property type="match status" value="8"/>
</dbReference>
<proteinExistence type="inferred from homology"/>
<dbReference type="Pfam" id="PF00550">
    <property type="entry name" value="PP-binding"/>
    <property type="match status" value="2"/>
</dbReference>
<feature type="domain" description="Carrier" evidence="5">
    <location>
        <begin position="76"/>
        <end position="150"/>
    </location>
</feature>
<dbReference type="InterPro" id="IPR023213">
    <property type="entry name" value="CAT-like_dom_sf"/>
</dbReference>
<comment type="caution">
    <text evidence="6">The sequence shown here is derived from an EMBL/GenBank/DDBJ whole genome shotgun (WGS) entry which is preliminary data.</text>
</comment>
<dbReference type="Gene3D" id="2.30.38.10">
    <property type="entry name" value="Luciferase, Domain 3"/>
    <property type="match status" value="2"/>
</dbReference>
<dbReference type="InterPro" id="IPR006162">
    <property type="entry name" value="Ppantetheine_attach_site"/>
</dbReference>
<dbReference type="InterPro" id="IPR036736">
    <property type="entry name" value="ACP-like_sf"/>
</dbReference>
<evidence type="ECO:0000313" key="7">
    <source>
        <dbReference type="Proteomes" id="UP000569732"/>
    </source>
</evidence>
<dbReference type="FunFam" id="3.40.50.12780:FF:000012">
    <property type="entry name" value="Non-ribosomal peptide synthetase"/>
    <property type="match status" value="2"/>
</dbReference>
<comment type="similarity">
    <text evidence="2">Belongs to the ATP-dependent AMP-binding enzyme family.</text>
</comment>
<dbReference type="InterPro" id="IPR045851">
    <property type="entry name" value="AMP-bd_C_sf"/>
</dbReference>
<dbReference type="SMART" id="SM00823">
    <property type="entry name" value="PKS_PP"/>
    <property type="match status" value="2"/>
</dbReference>
<dbReference type="SUPFAM" id="SSF47336">
    <property type="entry name" value="ACP-like"/>
    <property type="match status" value="2"/>
</dbReference>
<evidence type="ECO:0000256" key="4">
    <source>
        <dbReference type="ARBA" id="ARBA00022553"/>
    </source>
</evidence>
<dbReference type="InterPro" id="IPR001242">
    <property type="entry name" value="Condensation_dom"/>
</dbReference>
<dbReference type="Gene3D" id="3.30.559.10">
    <property type="entry name" value="Chloramphenicol acetyltransferase-like domain"/>
    <property type="match status" value="4"/>
</dbReference>
<protein>
    <submittedName>
        <fullName evidence="6">Amino acid adenylation domain-containing protein</fullName>
    </submittedName>
</protein>
<organism evidence="6 7">
    <name type="scientific">Spartinivicinus marinus</name>
    <dbReference type="NCBI Taxonomy" id="2994442"/>
    <lineage>
        <taxon>Bacteria</taxon>
        <taxon>Pseudomonadati</taxon>
        <taxon>Pseudomonadota</taxon>
        <taxon>Gammaproteobacteria</taxon>
        <taxon>Oceanospirillales</taxon>
        <taxon>Zooshikellaceae</taxon>
        <taxon>Spartinivicinus</taxon>
    </lineage>
</organism>
<dbReference type="Proteomes" id="UP000569732">
    <property type="component" value="Unassembled WGS sequence"/>
</dbReference>
<keyword evidence="3" id="KW-0596">Phosphopantetheine</keyword>
<feature type="domain" description="Carrier" evidence="5">
    <location>
        <begin position="1612"/>
        <end position="1686"/>
    </location>
</feature>
<dbReference type="InterPro" id="IPR000873">
    <property type="entry name" value="AMP-dep_synth/lig_dom"/>
</dbReference>
<dbReference type="FunFam" id="2.30.38.10:FF:000001">
    <property type="entry name" value="Non-ribosomal peptide synthetase PvdI"/>
    <property type="match status" value="2"/>
</dbReference>
<dbReference type="Gene3D" id="1.10.1200.10">
    <property type="entry name" value="ACP-like"/>
    <property type="match status" value="2"/>
</dbReference>
<dbReference type="InterPro" id="IPR009081">
    <property type="entry name" value="PP-bd_ACP"/>
</dbReference>
<dbReference type="Gene3D" id="3.30.300.30">
    <property type="match status" value="2"/>
</dbReference>
<keyword evidence="4" id="KW-0597">Phosphoprotein</keyword>
<dbReference type="CDD" id="cd12117">
    <property type="entry name" value="A_NRPS_Srf_like"/>
    <property type="match status" value="1"/>
</dbReference>
<dbReference type="PROSITE" id="PS50075">
    <property type="entry name" value="CARRIER"/>
    <property type="match status" value="2"/>
</dbReference>
<feature type="non-terminal residue" evidence="6">
    <location>
        <position position="1"/>
    </location>
</feature>
<dbReference type="Gene3D" id="3.30.559.30">
    <property type="entry name" value="Nonribosomal peptide synthetase, condensation domain"/>
    <property type="match status" value="4"/>
</dbReference>
<keyword evidence="7" id="KW-1185">Reference proteome</keyword>
<dbReference type="PROSITE" id="PS00012">
    <property type="entry name" value="PHOSPHOPANTETHEINE"/>
    <property type="match status" value="1"/>
</dbReference>
<dbReference type="PANTHER" id="PTHR45398:SF1">
    <property type="entry name" value="ENZYME, PUTATIVE (JCVI)-RELATED"/>
    <property type="match status" value="1"/>
</dbReference>
<dbReference type="InterPro" id="IPR010071">
    <property type="entry name" value="AA_adenyl_dom"/>
</dbReference>
<dbReference type="GO" id="GO:0003824">
    <property type="term" value="F:catalytic activity"/>
    <property type="evidence" value="ECO:0007669"/>
    <property type="project" value="InterPro"/>
</dbReference>
<reference evidence="6 7" key="1">
    <citation type="submission" date="2020-07" db="EMBL/GenBank/DDBJ databases">
        <title>Endozoicomonas sp. nov., isolated from sediment.</title>
        <authorList>
            <person name="Gu T."/>
        </authorList>
    </citation>
    <scope>NUCLEOTIDE SEQUENCE [LARGE SCALE GENOMIC DNA]</scope>
    <source>
        <strain evidence="6 7">SM1973</strain>
    </source>
</reference>
<dbReference type="FunFam" id="3.40.50.980:FF:000001">
    <property type="entry name" value="Non-ribosomal peptide synthetase"/>
    <property type="match status" value="2"/>
</dbReference>
<dbReference type="Pfam" id="PF00668">
    <property type="entry name" value="Condensation"/>
    <property type="match status" value="4"/>
</dbReference>
<dbReference type="PROSITE" id="PS00455">
    <property type="entry name" value="AMP_BINDING"/>
    <property type="match status" value="2"/>
</dbReference>
<dbReference type="InterPro" id="IPR020845">
    <property type="entry name" value="AMP-binding_CS"/>
</dbReference>
<dbReference type="GO" id="GO:0043041">
    <property type="term" value="P:amino acid activation for nonribosomal peptide biosynthetic process"/>
    <property type="evidence" value="ECO:0007669"/>
    <property type="project" value="UniProtKB-ARBA"/>
</dbReference>
<dbReference type="CDD" id="cd19543">
    <property type="entry name" value="DCL_NRPS"/>
    <property type="match status" value="2"/>
</dbReference>
<sequence>GDKRLVAYVVPNKTVENEGEWVQQLRQDLKAQLPDFMLPGAFAVLPALPTTPNGKVDRKALPEATLTVTDNKDYKAPITANERVLHQVWQDVLGIKQVSIDDNFFEIGGDSILALQVITRSLAAGLKLTMAQLFEQQTIVQLACEATVVNTSDKQVPQTPSRGKQPLLPIQRQYLEATPTDVDHYNQAVKMDVPNGITALQLKQSLAAIYQRHDVFRLRFHWSNNGGWQAEYVDLTDELIDNSVSVVELAGSEAPNSAIEATLNQIHGSLSIDKGILGHCLLVHNHQGQSDQLFWIIHHLIVDGVSWRVLLRDLENSINLLQQNKSVVLDYKTASYQYWAERLVDYSQSEALTREKPYWINTLNTEVVTLASKIINKHKKYANTNNVSADVRVVLDKAQTQRLLKQSHQCYRTQINDLLLSALLMTITDWVGGESIRLDLEGHGRQANLFDDINISDTMGWFTSIFPVCLTQPINSDLGILIKSVKEQLKAIPNHGLGFGLLRYLKQEKEIVNNDKKSEIIFNYLGQMDQTNTDTKFFNGNFEDTGLWVSPAQEREYRLEINSVVAAEQLTIIFSYNKLEFGASVIEQLASSYISHLSTIIDHCCTASGGYTPSDFSLVDTTQSYLDSLESRYPAFDDLYPSTPMQQGMLFHSQMQSECDIYTSILTVHFSQVEPGLLKQCWQKLIERYDVLRTAFIDNEQGEILQVIERSVILPWQEIDWRGLTESEQTHQLTLFVDQEQTKLFRFDTAPLMRFTLIRKTDERYALVWTHHHTLLDGWSIPILFTELFDIYQSLKERYPVKLTQPIPFRSYMAWLHNQDVASAEAYWQDYLTGFSDTTPVLLEHEVKQKKEGYCEKDLHFSASHTQQLVRFTQNAHVTINTVVQAAWGVLLSLYSGQQDVVFGYTCSGRSASLAHAEDMVGLFINTLPLRVQLPTSHTAVESWLQSLNQTQAVHDQYSYIPLVDIQRLSEIPSGHSLFESIVVFENYPIDELCSDDEATQTTPDLQIENIGVSEQTNYPLNLIVTPGKVLELKLLFDQARFSVCSAEKLLNHLQRILLNLITKSGQTVADMTALVTAEEQQLLAKWNQTTTDYPREHCIHELFENQVTNNPNTVAIVYEGQQLTYAELNKKANQLAHYLVAQGVKPEALVGLCAERSFDMIVGLLAILKAGGSYVPIDPSYPTDRLALLIKDSGVQLILSQAKLAKVLPSLQADILYIDTHSTKEVLKAYSINNIESEVLQLTPQHLAYVIYTSGSTGKPKGVLVPHQGVTRLVMNNHQVPVNAQTVMLQCASITFDAATLELWGPLLNGGQLVLYPESIVDVQRLIRVINEYQVNTLWLTAGLFDQFVADSTQPLPSLQYLLTGGDVVSPKSVNKFYEQNPDAIIINGYGPTENTTFTCCYAIPRDIDFNQPLPIGRPIANTQVYVLNNNLVPVPIGIPGELYTSGDGVARGYLNQPELTAEKFVQNPFSRDPKQRLYKTGDWVCWLPDGKIRFIGRADNQVKIRGFRIELGEIENVLSRHDQVKDVVVLAREDQPGDKRLVAYVVLSTTSAVFSSVAETLSSYVKQLLPGYMVPHHFIQLVQLPLTSNGKVDRQSLPMPNYSSQVDYVAPTSAIEKQLVNIWKAVLGLEQISIHANFFTVGGDSIKAIQVASRAQREGLKLTTRQLFTHSTIAELAVYVTAQALDDVKSNAPVVGVQNLLPIQHHFLTTQPEGVEHFNQGTRIRLPNNVSDASLRQLLSAIIERHDVFRLGFEYTTDGNWQAHYQTLNESLIQQALFQLDVTGFSADQRNIEEADWIHRLQTRFDLASPPLCHWLWLKDQASSELVWIVHHLVVDGVSWRILLQDLKQGLMQLATGQALDLGYKTTSYQLWGERLSAYSKSAQGLEEACYWQQACQQAVNPLPAKPLANPSSNNDQATDVHTVKLSQSLTQQLLLQANGCYHTQINDLLLTALLLTITEWTTGQSIRVDLEGHGREPLFDDIDLTETVGWFTSIFPVYLTKIASDKPCLGEQIKHVKEQLRQIPNKGIGYGLLQRWAPEQLASSQSAELVFNYLGQFDEQSTDDDTDSVTLISSELEGCISPLLQRSHILGMNSMVFDGQWQLTIDYHREQFSEHEIKLLGQSYLKQLENIIAHCVNATGSYTPSDFPLVSLTQAQLNQLQANYPGLEDLYPSTLMQQGMLLHSELGAENGIYMTQLAVKLSQLNPVIFKQSWQALIKRHSILRTAFVYVDDQPPLQVVQTEVDLPWQTLDWQHLDAKAQIKAIHTLLAEASPYDQAQAPLMSFHLAHCGDDQYWFVWQHHHALLDGWCLPILFKELFAQYQGLIEQRPVELPFVAPYRNYLAWLQQQDSSQAEQYWKHYLAGFTMPTSLGIEQSVTSQQGLAQQEYTVDLSPDLTKQLQQLANSLRVTLNTLLQAAWGILLSRYSGEQDVVFGSTRSGRPDSLPGVEQMIGLFINSVPVRLTLTGEIPLAECLQQLQQAQVSHDQYAYSPLVDIQRWSDIDKGQALFNSLIVFDNYPIEEASDQADQPGQPTIDQVLGAEQTNYPLTLSVIPGEPITLKLLYQTARFAKASITQLITYFHQLLLQLTKENSQAPIAQFNLLSDKEAKQLAEWNQTAAPFPSHKNIHELFEMQVMKTPNAIALAFEERQLTYDELNKKANQLAHYLVEQGVKPDTLVAVYLERSIEMVIAILAVVKAGGAYVPLETSYPEERLVYMIENSQAKIILTQHKLKTRLTLDNQQLLCLDAQTIANQLASYPVENISVSSIQLMPSHLAYVIYTSGSTGKPKGVMNEHQALVNRIHWMQNQFNLSTADVVLQKTPFGFDVSVWELFWPLTYGAKLVVALPDGHKDVDYLLDTIERANVTVMHFVPPMLNVLIANQQFAEKTHSLRLVVCSGEALPIETQNKFISLHQAALFNLYGPTEAAIDVTYWQCQLDDSRLSVPIGKPIDNIQLLVLDHDRNLAPIGIPGELHIGGVGVARGYLNRPDLTAEKFIQNPFSDDPSDRLYRTGDLVRWLPDGNLAFIGRI</sequence>
<evidence type="ECO:0000259" key="5">
    <source>
        <dbReference type="PROSITE" id="PS50075"/>
    </source>
</evidence>
<dbReference type="NCBIfam" id="TIGR01733">
    <property type="entry name" value="AA-adenyl-dom"/>
    <property type="match status" value="2"/>
</dbReference>
<evidence type="ECO:0000256" key="2">
    <source>
        <dbReference type="ARBA" id="ARBA00006432"/>
    </source>
</evidence>
<accession>A0A853IK48</accession>
<dbReference type="CDD" id="cd05930">
    <property type="entry name" value="A_NRPS"/>
    <property type="match status" value="1"/>
</dbReference>
<dbReference type="Pfam" id="PF00501">
    <property type="entry name" value="AMP-binding"/>
    <property type="match status" value="2"/>
</dbReference>
<dbReference type="GO" id="GO:0044550">
    <property type="term" value="P:secondary metabolite biosynthetic process"/>
    <property type="evidence" value="ECO:0007669"/>
    <property type="project" value="UniProtKB-ARBA"/>
</dbReference>
<name>A0A853IK48_9GAMM</name>
<feature type="non-terminal residue" evidence="6">
    <location>
        <position position="3031"/>
    </location>
</feature>
<dbReference type="CDD" id="cd19534">
    <property type="entry name" value="E_NRPS"/>
    <property type="match status" value="1"/>
</dbReference>
<evidence type="ECO:0000256" key="1">
    <source>
        <dbReference type="ARBA" id="ARBA00001957"/>
    </source>
</evidence>
<dbReference type="Pfam" id="PF13193">
    <property type="entry name" value="AMP-binding_C"/>
    <property type="match status" value="1"/>
</dbReference>